<feature type="region of interest" description="Disordered" evidence="1">
    <location>
        <begin position="489"/>
        <end position="514"/>
    </location>
</feature>
<organism evidence="3 4">
    <name type="scientific">Microdochium trichocladiopsis</name>
    <dbReference type="NCBI Taxonomy" id="1682393"/>
    <lineage>
        <taxon>Eukaryota</taxon>
        <taxon>Fungi</taxon>
        <taxon>Dikarya</taxon>
        <taxon>Ascomycota</taxon>
        <taxon>Pezizomycotina</taxon>
        <taxon>Sordariomycetes</taxon>
        <taxon>Xylariomycetidae</taxon>
        <taxon>Xylariales</taxon>
        <taxon>Microdochiaceae</taxon>
        <taxon>Microdochium</taxon>
    </lineage>
</organism>
<proteinExistence type="predicted"/>
<dbReference type="EMBL" id="JAGTJQ010000003">
    <property type="protein sequence ID" value="KAH7035541.1"/>
    <property type="molecule type" value="Genomic_DNA"/>
</dbReference>
<protein>
    <recommendedName>
        <fullName evidence="2">DUF1308 domain-containing protein</fullName>
    </recommendedName>
</protein>
<comment type="caution">
    <text evidence="3">The sequence shown here is derived from an EMBL/GenBank/DDBJ whole genome shotgun (WGS) entry which is preliminary data.</text>
</comment>
<name>A0A9P8YBW3_9PEZI</name>
<evidence type="ECO:0000313" key="4">
    <source>
        <dbReference type="Proteomes" id="UP000756346"/>
    </source>
</evidence>
<evidence type="ECO:0000259" key="2">
    <source>
        <dbReference type="Pfam" id="PF07000"/>
    </source>
</evidence>
<sequence length="514" mass="56210">MATTSAQPADGPASIAAQHARLLERAAALQGELEVFAAHLSEAYRGYFQNVPPLVCSGMASTVRAEMDVLERAAKDADDDSLAAHRIHSTNLPFLEAVWDTAKRARDIVKMRHAVSSKKPRKHLLAPGTRIVRLEGDSRASRDCNIIIDLVADSGHSWYKVSSMTNKRLLYDMAKEAVYCGDSSSEDEDDHDSTAGGALLHENGPAGKPENGIMLDGIPLGEIDIPLVKLAKNLADAAQGYRIRSRSPEVYLVLPRMVRGEHPQIDKILAICHSAGVRVLCSGDLTAPDPLSPALLSQMAPSPRDRLAHVFNVDTSVLVGLASDFSHTNVVPDPWFRKSHSDHAKLEQEEKLLSLIFPTLGDRQLVCTKEAAASFRTIVDTIARPSERARAELLLWGDATMSRQQRLAELQKLSLYPVPQDLQLPIRVEGDEESCHGRLSPAAMAAMTDIPNPGRAVFAAGWANGHTTVTCNSVAVKQLERDLENLPALEDPWPSIQDRGRRNSQRRHDTLYSG</sequence>
<evidence type="ECO:0000313" key="3">
    <source>
        <dbReference type="EMBL" id="KAH7035541.1"/>
    </source>
</evidence>
<dbReference type="GeneID" id="70193164"/>
<reference evidence="3" key="1">
    <citation type="journal article" date="2021" name="Nat. Commun.">
        <title>Genetic determinants of endophytism in the Arabidopsis root mycobiome.</title>
        <authorList>
            <person name="Mesny F."/>
            <person name="Miyauchi S."/>
            <person name="Thiergart T."/>
            <person name="Pickel B."/>
            <person name="Atanasova L."/>
            <person name="Karlsson M."/>
            <person name="Huettel B."/>
            <person name="Barry K.W."/>
            <person name="Haridas S."/>
            <person name="Chen C."/>
            <person name="Bauer D."/>
            <person name="Andreopoulos W."/>
            <person name="Pangilinan J."/>
            <person name="LaButti K."/>
            <person name="Riley R."/>
            <person name="Lipzen A."/>
            <person name="Clum A."/>
            <person name="Drula E."/>
            <person name="Henrissat B."/>
            <person name="Kohler A."/>
            <person name="Grigoriev I.V."/>
            <person name="Martin F.M."/>
            <person name="Hacquard S."/>
        </authorList>
    </citation>
    <scope>NUCLEOTIDE SEQUENCE</scope>
    <source>
        <strain evidence="3">MPI-CAGE-CH-0230</strain>
    </source>
</reference>
<dbReference type="InterPro" id="IPR010733">
    <property type="entry name" value="DUF1308"/>
</dbReference>
<evidence type="ECO:0000256" key="1">
    <source>
        <dbReference type="SAM" id="MobiDB-lite"/>
    </source>
</evidence>
<feature type="compositionally biased region" description="Basic and acidic residues" evidence="1">
    <location>
        <begin position="498"/>
        <end position="514"/>
    </location>
</feature>
<feature type="domain" description="DUF1308" evidence="2">
    <location>
        <begin position="312"/>
        <end position="395"/>
    </location>
</feature>
<dbReference type="OrthoDB" id="441890at2759"/>
<keyword evidence="4" id="KW-1185">Reference proteome</keyword>
<accession>A0A9P8YBW3</accession>
<dbReference type="PANTHER" id="PTHR13379:SF0">
    <property type="entry name" value="UPF0415 PROTEIN C7ORF25"/>
    <property type="match status" value="1"/>
</dbReference>
<dbReference type="PANTHER" id="PTHR13379">
    <property type="entry name" value="UNCHARACTERIZED DUF1308"/>
    <property type="match status" value="1"/>
</dbReference>
<dbReference type="Proteomes" id="UP000756346">
    <property type="component" value="Unassembled WGS sequence"/>
</dbReference>
<dbReference type="RefSeq" id="XP_046015634.1">
    <property type="nucleotide sequence ID" value="XM_046163618.1"/>
</dbReference>
<dbReference type="Pfam" id="PF07000">
    <property type="entry name" value="DUF1308"/>
    <property type="match status" value="1"/>
</dbReference>
<gene>
    <name evidence="3" type="ORF">B0I36DRAFT_93860</name>
</gene>
<feature type="region of interest" description="Disordered" evidence="1">
    <location>
        <begin position="182"/>
        <end position="206"/>
    </location>
</feature>
<dbReference type="AlphaFoldDB" id="A0A9P8YBW3"/>